<evidence type="ECO:0000313" key="4">
    <source>
        <dbReference type="Proteomes" id="UP000729357"/>
    </source>
</evidence>
<feature type="coiled-coil region" evidence="1">
    <location>
        <begin position="26"/>
        <end position="149"/>
    </location>
</feature>
<gene>
    <name evidence="3" type="ORF">KCU98_g4823</name>
</gene>
<proteinExistence type="predicted"/>
<reference evidence="3" key="1">
    <citation type="journal article" date="2021" name="J Fungi (Basel)">
        <title>Virulence traits and population genomics of the black yeast Aureobasidium melanogenum.</title>
        <authorList>
            <person name="Cernosa A."/>
            <person name="Sun X."/>
            <person name="Gostincar C."/>
            <person name="Fang C."/>
            <person name="Gunde-Cimerman N."/>
            <person name="Song Z."/>
        </authorList>
    </citation>
    <scope>NUCLEOTIDE SEQUENCE</scope>
    <source>
        <strain evidence="3">EXF-9298</strain>
    </source>
</reference>
<keyword evidence="1" id="KW-0175">Coiled coil</keyword>
<dbReference type="Proteomes" id="UP000729357">
    <property type="component" value="Unassembled WGS sequence"/>
</dbReference>
<protein>
    <submittedName>
        <fullName evidence="3">Uncharacterized protein</fullName>
    </submittedName>
</protein>
<feature type="non-terminal residue" evidence="3">
    <location>
        <position position="1"/>
    </location>
</feature>
<evidence type="ECO:0000256" key="1">
    <source>
        <dbReference type="SAM" id="Coils"/>
    </source>
</evidence>
<evidence type="ECO:0000313" key="3">
    <source>
        <dbReference type="EMBL" id="KAG9985276.1"/>
    </source>
</evidence>
<feature type="region of interest" description="Disordered" evidence="2">
    <location>
        <begin position="1"/>
        <end position="20"/>
    </location>
</feature>
<organism evidence="3 4">
    <name type="scientific">Aureobasidium melanogenum</name>
    <name type="common">Aureobasidium pullulans var. melanogenum</name>
    <dbReference type="NCBI Taxonomy" id="46634"/>
    <lineage>
        <taxon>Eukaryota</taxon>
        <taxon>Fungi</taxon>
        <taxon>Dikarya</taxon>
        <taxon>Ascomycota</taxon>
        <taxon>Pezizomycotina</taxon>
        <taxon>Dothideomycetes</taxon>
        <taxon>Dothideomycetidae</taxon>
        <taxon>Dothideales</taxon>
        <taxon>Saccotheciaceae</taxon>
        <taxon>Aureobasidium</taxon>
    </lineage>
</organism>
<name>A0A9P8FWE9_AURME</name>
<accession>A0A9P8FWE9</accession>
<keyword evidence="4" id="KW-1185">Reference proteome</keyword>
<evidence type="ECO:0000256" key="2">
    <source>
        <dbReference type="SAM" id="MobiDB-lite"/>
    </source>
</evidence>
<sequence>MSSKNFQPSRRRRITRSQTSRMCQQIRRLSRRIIELKHENESLENDNKDLQDEIQRQQGLHLSAREGYDELQTKNTQLAAKVHELEQELDRVRKIGDSDRIKKIRSEAMRVIQERECEIDQLQKDNIRMRKKDEEIHKLQMEVIQYKRAINTSKHVEGQVSDTTIRDTMNGLFSAVRNWAMDVSRQDKLEIKPIETFHGSLFALVPDFRICKPKQKMHTLVAVFSLALVHFAQGNYAFGYPSTEPIKSATVLLGAIDKIRGVTKQRKKQWVILTNELLSKDEEISRQTSTTLTEFISFADGYYKKVIGSSFDSNSLFALETATKPFMQVIFGLHLQEAEYRISLVFATQPDKTQRSIDTKEMEDVYGEESGTLQASLFPAISKEVVSRDSTTERIIVCKAKVVVVSE</sequence>
<dbReference type="EMBL" id="JAHFXS010000408">
    <property type="protein sequence ID" value="KAG9985276.1"/>
    <property type="molecule type" value="Genomic_DNA"/>
</dbReference>
<reference evidence="3" key="2">
    <citation type="submission" date="2021-08" db="EMBL/GenBank/DDBJ databases">
        <authorList>
            <person name="Gostincar C."/>
            <person name="Sun X."/>
            <person name="Song Z."/>
            <person name="Gunde-Cimerman N."/>
        </authorList>
    </citation>
    <scope>NUCLEOTIDE SEQUENCE</scope>
    <source>
        <strain evidence="3">EXF-9298</strain>
    </source>
</reference>
<dbReference type="AlphaFoldDB" id="A0A9P8FWE9"/>
<comment type="caution">
    <text evidence="3">The sequence shown here is derived from an EMBL/GenBank/DDBJ whole genome shotgun (WGS) entry which is preliminary data.</text>
</comment>